<evidence type="ECO:0000313" key="3">
    <source>
        <dbReference type="EnsemblPlants" id="QL04p001505:mrna"/>
    </source>
</evidence>
<dbReference type="Gramene" id="QL04p001505:mrna">
    <property type="protein sequence ID" value="QL04p001505:mrna"/>
    <property type="gene ID" value="QL04p001505"/>
</dbReference>
<organism evidence="3 4">
    <name type="scientific">Quercus lobata</name>
    <name type="common">Valley oak</name>
    <dbReference type="NCBI Taxonomy" id="97700"/>
    <lineage>
        <taxon>Eukaryota</taxon>
        <taxon>Viridiplantae</taxon>
        <taxon>Streptophyta</taxon>
        <taxon>Embryophyta</taxon>
        <taxon>Tracheophyta</taxon>
        <taxon>Spermatophyta</taxon>
        <taxon>Magnoliopsida</taxon>
        <taxon>eudicotyledons</taxon>
        <taxon>Gunneridae</taxon>
        <taxon>Pentapetalae</taxon>
        <taxon>rosids</taxon>
        <taxon>fabids</taxon>
        <taxon>Fagales</taxon>
        <taxon>Fagaceae</taxon>
        <taxon>Quercus</taxon>
    </lineage>
</organism>
<dbReference type="InParanoid" id="A0A7N2LBR1"/>
<dbReference type="GO" id="GO:0008643">
    <property type="term" value="P:carbohydrate transport"/>
    <property type="evidence" value="ECO:0007669"/>
    <property type="project" value="InterPro"/>
</dbReference>
<dbReference type="GO" id="GO:0005886">
    <property type="term" value="C:plasma membrane"/>
    <property type="evidence" value="ECO:0007669"/>
    <property type="project" value="TreeGrafter"/>
</dbReference>
<keyword evidence="2" id="KW-1133">Transmembrane helix</keyword>
<dbReference type="EMBL" id="LRBV02000004">
    <property type="status" value="NOT_ANNOTATED_CDS"/>
    <property type="molecule type" value="Genomic_DNA"/>
</dbReference>
<dbReference type="EnsemblPlants" id="QL04p001505:mrna">
    <property type="protein sequence ID" value="QL04p001505:mrna"/>
    <property type="gene ID" value="QL04p001505"/>
</dbReference>
<name>A0A7N2LBR1_QUELO</name>
<dbReference type="Proteomes" id="UP000594261">
    <property type="component" value="Chromosome 4"/>
</dbReference>
<dbReference type="AlphaFoldDB" id="A0A7N2LBR1"/>
<evidence type="ECO:0000256" key="1">
    <source>
        <dbReference type="ARBA" id="ARBA00008335"/>
    </source>
</evidence>
<dbReference type="GO" id="GO:0015293">
    <property type="term" value="F:symporter activity"/>
    <property type="evidence" value="ECO:0007669"/>
    <property type="project" value="InterPro"/>
</dbReference>
<dbReference type="InterPro" id="IPR039672">
    <property type="entry name" value="MFS_2"/>
</dbReference>
<feature type="transmembrane region" description="Helical" evidence="2">
    <location>
        <begin position="37"/>
        <end position="55"/>
    </location>
</feature>
<sequence>MMGNSIEDDDDDDDSFTKPLGRPSIIYYGMGHMLNDIIAACWFTYLLLFLTDIGLSPRTIHGRKVMFILGNVEFGNKGFIRFKFYILFGKSKSGDI</sequence>
<dbReference type="PANTHER" id="PTHR11328:SF28">
    <property type="entry name" value="MAJOR FACILITATOR SUPERFAMILY DOMAIN-CONTAINING PROTEIN 12"/>
    <property type="match status" value="1"/>
</dbReference>
<keyword evidence="4" id="KW-1185">Reference proteome</keyword>
<reference evidence="3" key="2">
    <citation type="submission" date="2021-01" db="UniProtKB">
        <authorList>
            <consortium name="EnsemblPlants"/>
        </authorList>
    </citation>
    <scope>IDENTIFICATION</scope>
</reference>
<keyword evidence="2" id="KW-0472">Membrane</keyword>
<accession>A0A7N2LBR1</accession>
<protein>
    <submittedName>
        <fullName evidence="3">Uncharacterized protein</fullName>
    </submittedName>
</protein>
<reference evidence="3 4" key="1">
    <citation type="journal article" date="2016" name="G3 (Bethesda)">
        <title>First Draft Assembly and Annotation of the Genome of a California Endemic Oak Quercus lobata Nee (Fagaceae).</title>
        <authorList>
            <person name="Sork V.L."/>
            <person name="Fitz-Gibbon S.T."/>
            <person name="Puiu D."/>
            <person name="Crepeau M."/>
            <person name="Gugger P.F."/>
            <person name="Sherman R."/>
            <person name="Stevens K."/>
            <person name="Langley C.H."/>
            <person name="Pellegrini M."/>
            <person name="Salzberg S.L."/>
        </authorList>
    </citation>
    <scope>NUCLEOTIDE SEQUENCE [LARGE SCALE GENOMIC DNA]</scope>
    <source>
        <strain evidence="3 4">cv. SW786</strain>
    </source>
</reference>
<keyword evidence="2" id="KW-0812">Transmembrane</keyword>
<comment type="similarity">
    <text evidence="1">Belongs to the major facilitator superfamily.</text>
</comment>
<proteinExistence type="inferred from homology"/>
<evidence type="ECO:0000313" key="4">
    <source>
        <dbReference type="Proteomes" id="UP000594261"/>
    </source>
</evidence>
<dbReference type="PANTHER" id="PTHR11328">
    <property type="entry name" value="MAJOR FACILITATOR SUPERFAMILY DOMAIN-CONTAINING PROTEIN"/>
    <property type="match status" value="1"/>
</dbReference>
<evidence type="ECO:0000256" key="2">
    <source>
        <dbReference type="SAM" id="Phobius"/>
    </source>
</evidence>